<name>A0A7F5RDB0_AGRPL</name>
<feature type="domain" description="Importin subunit beta-1/Transportin-1-like TPR repeats" evidence="8">
    <location>
        <begin position="307"/>
        <end position="706"/>
    </location>
</feature>
<dbReference type="InterPro" id="IPR011989">
    <property type="entry name" value="ARM-like"/>
</dbReference>
<keyword evidence="6" id="KW-0653">Protein transport</keyword>
<comment type="similarity">
    <text evidence="2">Belongs to the importin beta family. Importin beta-1 subfamily.</text>
</comment>
<feature type="repeat" description="HEAT" evidence="7">
    <location>
        <begin position="265"/>
        <end position="303"/>
    </location>
</feature>
<dbReference type="KEGG" id="apln:112905551"/>
<keyword evidence="9" id="KW-1185">Reference proteome</keyword>
<dbReference type="Pfam" id="PF13513">
    <property type="entry name" value="HEAT_EZ"/>
    <property type="match status" value="1"/>
</dbReference>
<evidence type="ECO:0000313" key="10">
    <source>
        <dbReference type="RefSeq" id="XP_025833958.1"/>
    </source>
</evidence>
<dbReference type="Proteomes" id="UP000192223">
    <property type="component" value="Unplaced"/>
</dbReference>
<dbReference type="AlphaFoldDB" id="A0A7F5RDB0"/>
<protein>
    <submittedName>
        <fullName evidence="10">Importin subunit beta-1-like</fullName>
    </submittedName>
</protein>
<dbReference type="PANTHER" id="PTHR10527">
    <property type="entry name" value="IMPORTIN BETA"/>
    <property type="match status" value="1"/>
</dbReference>
<evidence type="ECO:0000256" key="4">
    <source>
        <dbReference type="ARBA" id="ARBA00022490"/>
    </source>
</evidence>
<dbReference type="InterPro" id="IPR021133">
    <property type="entry name" value="HEAT_type_2"/>
</dbReference>
<evidence type="ECO:0000256" key="6">
    <source>
        <dbReference type="ARBA" id="ARBA00022927"/>
    </source>
</evidence>
<evidence type="ECO:0000256" key="3">
    <source>
        <dbReference type="ARBA" id="ARBA00022448"/>
    </source>
</evidence>
<evidence type="ECO:0000256" key="2">
    <source>
        <dbReference type="ARBA" id="ARBA00010907"/>
    </source>
</evidence>
<dbReference type="InParanoid" id="A0A7F5RDB0"/>
<dbReference type="FunCoup" id="A0A7F5RDB0">
    <property type="interactions" value="2581"/>
</dbReference>
<comment type="subcellular location">
    <subcellularLocation>
        <location evidence="1">Cytoplasm</location>
    </subcellularLocation>
</comment>
<keyword evidence="4" id="KW-0963">Cytoplasm</keyword>
<dbReference type="InterPro" id="IPR016024">
    <property type="entry name" value="ARM-type_fold"/>
</dbReference>
<evidence type="ECO:0000259" key="8">
    <source>
        <dbReference type="Pfam" id="PF25574"/>
    </source>
</evidence>
<dbReference type="RefSeq" id="XP_025833958.1">
    <property type="nucleotide sequence ID" value="XM_025978173.1"/>
</dbReference>
<sequence length="738" mass="81760">MQKEATLEAIGYICQEIDSEVLVSQSNAILTAIIHGMRSTEPSNHVRLAATEALLNSLEFTRANFDRDTERHFIMEVVCEATQSDDTQIKVAALQCLVKILSLYYQYMETYMAQALFPITLEAMKSENDAVALQGIEFWSNVSDEEVDLAIEDSEASEAGRPPTRVSRHYAKGALQFIVPILLQKLTKQEELDDEDDWNPCKAAGVCLMLLASCCEEEIVPHVLPFIKENIKSSNWRFRDASLMAFGAILGGLDNSTLKPLVEQAMPTLIELMYDTSVIVRDTAAWTFGRICEIIPDAAINETFLKPLLESLINGLKAEPRVAANVCWAFTGLAEAAYEAADVNEQTNQPDTYILSQYFEFIVQRLLETTERPDGAQANLRPAAYEALMEMVKNSPRDCYVTVQKTTMVILERLQQVLQMESHIASHSDRSQYNDLQSLLCGTLQSVLRKVTPEDAPKISDSIMTALLSMFSSNSCKSGGVQEDALMAVSTLVEVLGESFIKYMDAFKPFLYIGLKNHQEYQVCGTAVGLTGDIFRALKSKALPYCDEIMTLLLENLGDNTVHRSVKPQILSVFGDIALSIGAEFKKYLDIVLTTLAQASQAQVNRDDFDMIDYLNELREGVLDAYTGIIQGLKGDDPTPNPDVLLLETHIPFIAHFITVVAQDEEHSDGTVAVAAGLVGDLCAAFGVPMLRFLDLEPINNMLAEGRRSRVSRTKTLSTWATKEMRKLKANSTAAVAS</sequence>
<dbReference type="GeneID" id="112905551"/>
<dbReference type="PROSITE" id="PS50077">
    <property type="entry name" value="HEAT_REPEAT"/>
    <property type="match status" value="1"/>
</dbReference>
<dbReference type="Pfam" id="PF25574">
    <property type="entry name" value="TPR_IMB1"/>
    <property type="match status" value="1"/>
</dbReference>
<dbReference type="OrthoDB" id="10263328at2759"/>
<gene>
    <name evidence="10" type="primary">LOC112905551</name>
</gene>
<dbReference type="InterPro" id="IPR058584">
    <property type="entry name" value="IMB1_TNPO1-like_TPR"/>
</dbReference>
<dbReference type="FunFam" id="1.25.10.10:FF:000027">
    <property type="entry name" value="Importin subunit beta-1"/>
    <property type="match status" value="1"/>
</dbReference>
<dbReference type="SUPFAM" id="SSF48371">
    <property type="entry name" value="ARM repeat"/>
    <property type="match status" value="1"/>
</dbReference>
<accession>A0A7F5RDB0</accession>
<dbReference type="GO" id="GO:0006606">
    <property type="term" value="P:protein import into nucleus"/>
    <property type="evidence" value="ECO:0007669"/>
    <property type="project" value="InterPro"/>
</dbReference>
<evidence type="ECO:0000256" key="5">
    <source>
        <dbReference type="ARBA" id="ARBA00022737"/>
    </source>
</evidence>
<proteinExistence type="inferred from homology"/>
<keyword evidence="3" id="KW-0813">Transport</keyword>
<organism evidence="9 10">
    <name type="scientific">Agrilus planipennis</name>
    <name type="common">Emerald ash borer</name>
    <name type="synonym">Agrilus marcopoli</name>
    <dbReference type="NCBI Taxonomy" id="224129"/>
    <lineage>
        <taxon>Eukaryota</taxon>
        <taxon>Metazoa</taxon>
        <taxon>Ecdysozoa</taxon>
        <taxon>Arthropoda</taxon>
        <taxon>Hexapoda</taxon>
        <taxon>Insecta</taxon>
        <taxon>Pterygota</taxon>
        <taxon>Neoptera</taxon>
        <taxon>Endopterygota</taxon>
        <taxon>Coleoptera</taxon>
        <taxon>Polyphaga</taxon>
        <taxon>Elateriformia</taxon>
        <taxon>Buprestoidea</taxon>
        <taxon>Buprestidae</taxon>
        <taxon>Agrilinae</taxon>
        <taxon>Agrilus</taxon>
    </lineage>
</organism>
<evidence type="ECO:0000313" key="9">
    <source>
        <dbReference type="Proteomes" id="UP000192223"/>
    </source>
</evidence>
<dbReference type="InterPro" id="IPR040122">
    <property type="entry name" value="Importin_beta"/>
</dbReference>
<reference evidence="10" key="1">
    <citation type="submission" date="2025-08" db="UniProtKB">
        <authorList>
            <consortium name="RefSeq"/>
        </authorList>
    </citation>
    <scope>IDENTIFICATION</scope>
    <source>
        <tissue evidence="10">Entire body</tissue>
    </source>
</reference>
<evidence type="ECO:0000256" key="1">
    <source>
        <dbReference type="ARBA" id="ARBA00004496"/>
    </source>
</evidence>
<dbReference type="Gene3D" id="1.25.10.10">
    <property type="entry name" value="Leucine-rich Repeat Variant"/>
    <property type="match status" value="1"/>
</dbReference>
<keyword evidence="5" id="KW-0677">Repeat</keyword>
<dbReference type="GO" id="GO:0005737">
    <property type="term" value="C:cytoplasm"/>
    <property type="evidence" value="ECO:0007669"/>
    <property type="project" value="UniProtKB-SubCell"/>
</dbReference>
<evidence type="ECO:0000256" key="7">
    <source>
        <dbReference type="PROSITE-ProRule" id="PRU00103"/>
    </source>
</evidence>